<feature type="chain" id="PRO_5041311802" evidence="1">
    <location>
        <begin position="21"/>
        <end position="83"/>
    </location>
</feature>
<name>A0AA39YZN9_9PEZI</name>
<dbReference type="Proteomes" id="UP001175001">
    <property type="component" value="Unassembled WGS sequence"/>
</dbReference>
<organism evidence="2 3">
    <name type="scientific">Lasiodiplodia hormozganensis</name>
    <dbReference type="NCBI Taxonomy" id="869390"/>
    <lineage>
        <taxon>Eukaryota</taxon>
        <taxon>Fungi</taxon>
        <taxon>Dikarya</taxon>
        <taxon>Ascomycota</taxon>
        <taxon>Pezizomycotina</taxon>
        <taxon>Dothideomycetes</taxon>
        <taxon>Dothideomycetes incertae sedis</taxon>
        <taxon>Botryosphaeriales</taxon>
        <taxon>Botryosphaeriaceae</taxon>
        <taxon>Lasiodiplodia</taxon>
    </lineage>
</organism>
<dbReference type="EMBL" id="JAUJDW010000008">
    <property type="protein sequence ID" value="KAK0661479.1"/>
    <property type="molecule type" value="Genomic_DNA"/>
</dbReference>
<feature type="signal peptide" evidence="1">
    <location>
        <begin position="1"/>
        <end position="20"/>
    </location>
</feature>
<keyword evidence="3" id="KW-1185">Reference proteome</keyword>
<accession>A0AA39YZN9</accession>
<evidence type="ECO:0000313" key="2">
    <source>
        <dbReference type="EMBL" id="KAK0661479.1"/>
    </source>
</evidence>
<gene>
    <name evidence="2" type="ORF">DIS24_g2537</name>
</gene>
<comment type="caution">
    <text evidence="2">The sequence shown here is derived from an EMBL/GenBank/DDBJ whole genome shotgun (WGS) entry which is preliminary data.</text>
</comment>
<evidence type="ECO:0000313" key="3">
    <source>
        <dbReference type="Proteomes" id="UP001175001"/>
    </source>
</evidence>
<sequence length="83" mass="7996">MAASALDTLLWAIAPAAVVALSATLQPETLLTGGVMVAPGNNHTSLEAPFTALQAQRDERAGANGCSGTAALGLGGPGAKGPG</sequence>
<reference evidence="2" key="1">
    <citation type="submission" date="2023-06" db="EMBL/GenBank/DDBJ databases">
        <title>Multi-omics analyses reveal the molecular pathogenesis toolkit of Lasiodiplodia hormozganensis, a cross-kingdom pathogen.</title>
        <authorList>
            <person name="Felix C."/>
            <person name="Meneses R."/>
            <person name="Goncalves M.F.M."/>
            <person name="Tilleman L."/>
            <person name="Duarte A.S."/>
            <person name="Jorrin-Novo J.V."/>
            <person name="Van De Peer Y."/>
            <person name="Deforce D."/>
            <person name="Van Nieuwerburgh F."/>
            <person name="Esteves A.C."/>
            <person name="Alves A."/>
        </authorList>
    </citation>
    <scope>NUCLEOTIDE SEQUENCE</scope>
    <source>
        <strain evidence="2">CBS 339.90</strain>
    </source>
</reference>
<evidence type="ECO:0000256" key="1">
    <source>
        <dbReference type="SAM" id="SignalP"/>
    </source>
</evidence>
<protein>
    <submittedName>
        <fullName evidence="2">Uncharacterized protein</fullName>
    </submittedName>
</protein>
<proteinExistence type="predicted"/>
<keyword evidence="1" id="KW-0732">Signal</keyword>
<dbReference type="AlphaFoldDB" id="A0AA39YZN9"/>